<evidence type="ECO:0000313" key="2">
    <source>
        <dbReference type="EMBL" id="VDM18397.1"/>
    </source>
</evidence>
<keyword evidence="3" id="KW-1185">Reference proteome</keyword>
<evidence type="ECO:0000313" key="3">
    <source>
        <dbReference type="Proteomes" id="UP000270924"/>
    </source>
</evidence>
<sequence>MCRDSGVANYYSLPEIKLQSILNLGCRVEKLELNCSGTRIAALTAKGLKLFELRDNTVISLYLERTDAWNIKWDSVNISKKKNFFFKFQLSKRKKKQNISKRKGIFKLCNIMNE</sequence>
<dbReference type="InParanoid" id="A0A3P7EPT6"/>
<proteinExistence type="predicted"/>
<organism evidence="2 3">
    <name type="scientific">Wuchereria bancrofti</name>
    <dbReference type="NCBI Taxonomy" id="6293"/>
    <lineage>
        <taxon>Eukaryota</taxon>
        <taxon>Metazoa</taxon>
        <taxon>Ecdysozoa</taxon>
        <taxon>Nematoda</taxon>
        <taxon>Chromadorea</taxon>
        <taxon>Rhabditida</taxon>
        <taxon>Spirurina</taxon>
        <taxon>Spiruromorpha</taxon>
        <taxon>Filarioidea</taxon>
        <taxon>Onchocercidae</taxon>
        <taxon>Wuchereria</taxon>
    </lineage>
</organism>
<evidence type="ECO:0000259" key="1">
    <source>
        <dbReference type="Pfam" id="PF23390"/>
    </source>
</evidence>
<dbReference type="EMBL" id="UYWW01011091">
    <property type="protein sequence ID" value="VDM18397.1"/>
    <property type="molecule type" value="Genomic_DNA"/>
</dbReference>
<dbReference type="InterPro" id="IPR056158">
    <property type="entry name" value="Beta-prop_IFT121_2nd"/>
</dbReference>
<dbReference type="Pfam" id="PF23390">
    <property type="entry name" value="Beta-prop_WDR35_2nd"/>
    <property type="match status" value="1"/>
</dbReference>
<reference evidence="2 3" key="1">
    <citation type="submission" date="2018-11" db="EMBL/GenBank/DDBJ databases">
        <authorList>
            <consortium name="Pathogen Informatics"/>
        </authorList>
    </citation>
    <scope>NUCLEOTIDE SEQUENCE [LARGE SCALE GENOMIC DNA]</scope>
</reference>
<dbReference type="Proteomes" id="UP000270924">
    <property type="component" value="Unassembled WGS sequence"/>
</dbReference>
<accession>A0A3P7EPT6</accession>
<protein>
    <recommendedName>
        <fullName evidence="1">IFT121 second beta-propeller domain-containing protein</fullName>
    </recommendedName>
</protein>
<dbReference type="AlphaFoldDB" id="A0A3P7EPT6"/>
<feature type="domain" description="IFT121 second beta-propeller" evidence="1">
    <location>
        <begin position="1"/>
        <end position="77"/>
    </location>
</feature>
<gene>
    <name evidence="2" type="ORF">WBA_LOCUS10097</name>
</gene>
<name>A0A3P7EPT6_WUCBA</name>